<dbReference type="InterPro" id="IPR020046">
    <property type="entry name" value="5-3_exonucl_a-hlix_arch_N"/>
</dbReference>
<dbReference type="Proteomes" id="UP000218160">
    <property type="component" value="Chromosome 1"/>
</dbReference>
<evidence type="ECO:0000256" key="2">
    <source>
        <dbReference type="ARBA" id="ARBA00011541"/>
    </source>
</evidence>
<dbReference type="GO" id="GO:0003887">
    <property type="term" value="F:DNA-directed DNA polymerase activity"/>
    <property type="evidence" value="ECO:0007669"/>
    <property type="project" value="UniProtKB-UniRule"/>
</dbReference>
<evidence type="ECO:0000256" key="7">
    <source>
        <dbReference type="ARBA" id="ARBA00022705"/>
    </source>
</evidence>
<dbReference type="CDD" id="cd09898">
    <property type="entry name" value="H3TH_53EXO"/>
    <property type="match status" value="1"/>
</dbReference>
<keyword evidence="10 17" id="KW-0378">Hydrolase</keyword>
<evidence type="ECO:0000256" key="4">
    <source>
        <dbReference type="ARBA" id="ARBA00020311"/>
    </source>
</evidence>
<evidence type="ECO:0000256" key="13">
    <source>
        <dbReference type="ARBA" id="ARBA00023125"/>
    </source>
</evidence>
<keyword evidence="5 17" id="KW-0808">Transferase</keyword>
<dbReference type="CDD" id="cd09859">
    <property type="entry name" value="PIN_53EXO"/>
    <property type="match status" value="1"/>
</dbReference>
<dbReference type="InterPro" id="IPR020045">
    <property type="entry name" value="DNA_polI_H3TH"/>
</dbReference>
<evidence type="ECO:0000256" key="1">
    <source>
        <dbReference type="ARBA" id="ARBA00007705"/>
    </source>
</evidence>
<dbReference type="InterPro" id="IPR043502">
    <property type="entry name" value="DNA/RNA_pol_sf"/>
</dbReference>
<evidence type="ECO:0000256" key="10">
    <source>
        <dbReference type="ARBA" id="ARBA00022801"/>
    </source>
</evidence>
<feature type="domain" description="3'-5' exonuclease" evidence="18">
    <location>
        <begin position="331"/>
        <end position="518"/>
    </location>
</feature>
<evidence type="ECO:0000256" key="17">
    <source>
        <dbReference type="RuleBase" id="RU004460"/>
    </source>
</evidence>
<dbReference type="InterPro" id="IPR002298">
    <property type="entry name" value="DNA_polymerase_A"/>
</dbReference>
<gene>
    <name evidence="17" type="primary">polA</name>
    <name evidence="21" type="ORF">BTN50_0881</name>
</gene>
<dbReference type="Pfam" id="PF01612">
    <property type="entry name" value="DNA_pol_A_exo1"/>
    <property type="match status" value="1"/>
</dbReference>
<dbReference type="InterPro" id="IPR036279">
    <property type="entry name" value="5-3_exonuclease_C_sf"/>
</dbReference>
<dbReference type="Gene3D" id="1.10.150.20">
    <property type="entry name" value="5' to 3' exonuclease, C-terminal subdomain"/>
    <property type="match status" value="2"/>
</dbReference>
<keyword evidence="11 17" id="KW-0269">Exonuclease</keyword>
<sequence length="931" mass="104556">MVVNFKTPLILVDGSSYLYRAYYAFPKLTNTKGEPTGAVYGVINMLRSLVKQYPQSNVTVIFDAQGKTFRDDMYSAYKAHRPQMPDDLRGQIVPLHQIIKAMGFPMIMIEGIEADDVIGTLATQGSAADMSILISTSDKDMTQLVDKNINLINTMTNIIMNLQGVYNKYGFGPKHIVDYLALMGDTVDNIPGVPGIGDKIATALITGIGGLNKLYNNLDKIADLGFRGSKTIAKKLENNREQVYLSYALATIKLDYEFFTHPKKLINDTPDNNKLVELFTELNFTRWLAEAQSSNTGIDVVTDHITMGNAPKKAKANSTNFEVTAINCSKYNTILMEEDFHTWMNKLRSTDVVAFDTETDNLDYMKANLVGLSFAIAPGVAAYVPVAHDYLGVPKQLDRDWVLAEMKSWLEDASALKVGQNLKYDASILTQYDINLKGIAFDTMLESYVYNSVAGRHDIYSLSMRYLQHTCISFKEIAGKGKKQLTLNQIKLEQATEYVAEYTDIILHLHLALLQHINSNNNLKIIFEQYEMPLVPVLSRIERHGVLVDSRMLAKQSLEITARLKILETEIFKLAGEKFNLNSPKQLQVILFEKMDMPVIKKTSSGTPSTNAEVLQKLALTYPIPKCILEYRGLAKLKSTYTDKLPKVVNPATKRVHTSYNQAATATGRLASTNPNLQNIPIRNKEGRRIRQAFIAPQGKTILAVDYSQIELRIMAHLSGDEALIDAFRNGKDIHSTTAAEVMKIDINDVTLEMRRHAKSINFGLIYGMSAMGLAKQLKIPRGAAQQYMERYFERYPNVLQYMEKTRIQASEQGYVETIFGRRVYLPDINSSNNLRRKAAERAAINAPMQGTAADIIKRAMIFVDRWIQQQPEGRVALIMQVHDELVLEVDTEHLAEVKAQICRLMESVAILDIPLIAEPGSGKNWDSCKH</sequence>
<dbReference type="SUPFAM" id="SSF56672">
    <property type="entry name" value="DNA/RNA polymerases"/>
    <property type="match status" value="1"/>
</dbReference>
<dbReference type="InterPro" id="IPR001098">
    <property type="entry name" value="DNA-dir_DNA_pol_A_palm_dom"/>
</dbReference>
<dbReference type="GO" id="GO:0006302">
    <property type="term" value="P:double-strand break repair"/>
    <property type="evidence" value="ECO:0007669"/>
    <property type="project" value="TreeGrafter"/>
</dbReference>
<dbReference type="SMART" id="SM00474">
    <property type="entry name" value="35EXOc"/>
    <property type="match status" value="1"/>
</dbReference>
<comment type="subunit">
    <text evidence="2">Single-chain monomer with multiple functions.</text>
</comment>
<keyword evidence="13 17" id="KW-0238">DNA-binding</keyword>
<evidence type="ECO:0000256" key="16">
    <source>
        <dbReference type="NCBIfam" id="TIGR00593"/>
    </source>
</evidence>
<dbReference type="GO" id="GO:0006261">
    <property type="term" value="P:DNA-templated DNA replication"/>
    <property type="evidence" value="ECO:0007669"/>
    <property type="project" value="UniProtKB-UniRule"/>
</dbReference>
<dbReference type="PRINTS" id="PR00868">
    <property type="entry name" value="DNAPOLI"/>
</dbReference>
<dbReference type="FunFam" id="3.40.50.1010:FF:000001">
    <property type="entry name" value="DNA polymerase I"/>
    <property type="match status" value="1"/>
</dbReference>
<dbReference type="Gene3D" id="3.30.70.370">
    <property type="match status" value="1"/>
</dbReference>
<keyword evidence="7 17" id="KW-0235">DNA replication</keyword>
<dbReference type="FunFam" id="1.10.150.20:FF:000003">
    <property type="entry name" value="DNA polymerase I"/>
    <property type="match status" value="1"/>
</dbReference>
<comment type="catalytic activity">
    <reaction evidence="15 17">
        <text>DNA(n) + a 2'-deoxyribonucleoside 5'-triphosphate = DNA(n+1) + diphosphate</text>
        <dbReference type="Rhea" id="RHEA:22508"/>
        <dbReference type="Rhea" id="RHEA-COMP:17339"/>
        <dbReference type="Rhea" id="RHEA-COMP:17340"/>
        <dbReference type="ChEBI" id="CHEBI:33019"/>
        <dbReference type="ChEBI" id="CHEBI:61560"/>
        <dbReference type="ChEBI" id="CHEBI:173112"/>
        <dbReference type="EC" id="2.7.7.7"/>
    </reaction>
</comment>
<evidence type="ECO:0000256" key="11">
    <source>
        <dbReference type="ARBA" id="ARBA00022839"/>
    </source>
</evidence>
<dbReference type="CDD" id="cd06139">
    <property type="entry name" value="DNA_polA_I_Ecoli_like_exo"/>
    <property type="match status" value="1"/>
</dbReference>
<dbReference type="PANTHER" id="PTHR10133">
    <property type="entry name" value="DNA POLYMERASE I"/>
    <property type="match status" value="1"/>
</dbReference>
<dbReference type="PROSITE" id="PS00447">
    <property type="entry name" value="DNA_POLYMERASE_A"/>
    <property type="match status" value="1"/>
</dbReference>
<dbReference type="InterPro" id="IPR029060">
    <property type="entry name" value="PIN-like_dom_sf"/>
</dbReference>
<dbReference type="SMART" id="SM00475">
    <property type="entry name" value="53EXOc"/>
    <property type="match status" value="1"/>
</dbReference>
<evidence type="ECO:0000256" key="3">
    <source>
        <dbReference type="ARBA" id="ARBA00012417"/>
    </source>
</evidence>
<dbReference type="InterPro" id="IPR002421">
    <property type="entry name" value="5-3_exonuclease"/>
</dbReference>
<dbReference type="EMBL" id="CP020660">
    <property type="protein sequence ID" value="ATF09388.1"/>
    <property type="molecule type" value="Genomic_DNA"/>
</dbReference>
<name>A0A291B8Q6_9GAMM</name>
<dbReference type="NCBIfam" id="NF004397">
    <property type="entry name" value="PRK05755.1"/>
    <property type="match status" value="1"/>
</dbReference>
<dbReference type="CDD" id="cd08637">
    <property type="entry name" value="DNA_pol_A_pol_I_C"/>
    <property type="match status" value="1"/>
</dbReference>
<dbReference type="InterPro" id="IPR002562">
    <property type="entry name" value="3'-5'_exonuclease_dom"/>
</dbReference>
<reference evidence="22" key="1">
    <citation type="submission" date="2017-04" db="EMBL/GenBank/DDBJ databases">
        <title>Genome evolution of the luminous symbionts of deep sea anglerfish.</title>
        <authorList>
            <person name="Hendry T.A."/>
        </authorList>
    </citation>
    <scope>NUCLEOTIDE SEQUENCE [LARGE SCALE GENOMIC DNA]</scope>
</reference>
<feature type="domain" description="5'-3' exonuclease" evidence="19">
    <location>
        <begin position="7"/>
        <end position="267"/>
    </location>
</feature>
<dbReference type="FunFam" id="1.10.150.20:FF:000002">
    <property type="entry name" value="DNA polymerase I"/>
    <property type="match status" value="1"/>
</dbReference>
<feature type="domain" description="DNA-directed DNA polymerase family A palm" evidence="20">
    <location>
        <begin position="687"/>
        <end position="894"/>
    </location>
</feature>
<evidence type="ECO:0000259" key="20">
    <source>
        <dbReference type="SMART" id="SM00482"/>
    </source>
</evidence>
<dbReference type="InterPro" id="IPR008918">
    <property type="entry name" value="HhH2"/>
</dbReference>
<dbReference type="SMART" id="SM00482">
    <property type="entry name" value="POLAc"/>
    <property type="match status" value="1"/>
</dbReference>
<evidence type="ECO:0000259" key="18">
    <source>
        <dbReference type="SMART" id="SM00474"/>
    </source>
</evidence>
<dbReference type="KEGG" id="elux:BTN50_0881"/>
<dbReference type="Pfam" id="PF01367">
    <property type="entry name" value="5_3_exonuc"/>
    <property type="match status" value="1"/>
</dbReference>
<dbReference type="Pfam" id="PF02739">
    <property type="entry name" value="5_3_exonuc_N"/>
    <property type="match status" value="1"/>
</dbReference>
<evidence type="ECO:0000256" key="14">
    <source>
        <dbReference type="ARBA" id="ARBA00023204"/>
    </source>
</evidence>
<dbReference type="SUPFAM" id="SSF88723">
    <property type="entry name" value="PIN domain-like"/>
    <property type="match status" value="1"/>
</dbReference>
<dbReference type="InterPro" id="IPR012337">
    <property type="entry name" value="RNaseH-like_sf"/>
</dbReference>
<keyword evidence="6 17" id="KW-0548">Nucleotidyltransferase</keyword>
<dbReference type="EC" id="2.7.7.7" evidence="3 16"/>
<dbReference type="Gene3D" id="3.40.50.1010">
    <property type="entry name" value="5'-nuclease"/>
    <property type="match status" value="1"/>
</dbReference>
<proteinExistence type="inferred from homology"/>
<evidence type="ECO:0000256" key="5">
    <source>
        <dbReference type="ARBA" id="ARBA00022679"/>
    </source>
</evidence>
<dbReference type="Gene3D" id="1.20.1060.10">
    <property type="entry name" value="Taq DNA Polymerase, Chain T, domain 4"/>
    <property type="match status" value="1"/>
</dbReference>
<evidence type="ECO:0000256" key="8">
    <source>
        <dbReference type="ARBA" id="ARBA00022722"/>
    </source>
</evidence>
<dbReference type="FunFam" id="1.20.1060.10:FF:000001">
    <property type="entry name" value="DNA polymerase I"/>
    <property type="match status" value="1"/>
</dbReference>
<dbReference type="SMART" id="SM00279">
    <property type="entry name" value="HhH2"/>
    <property type="match status" value="1"/>
</dbReference>
<dbReference type="Gene3D" id="3.30.420.10">
    <property type="entry name" value="Ribonuclease H-like superfamily/Ribonuclease H"/>
    <property type="match status" value="1"/>
</dbReference>
<dbReference type="SUPFAM" id="SSF47807">
    <property type="entry name" value="5' to 3' exonuclease, C-terminal subdomain"/>
    <property type="match status" value="1"/>
</dbReference>
<evidence type="ECO:0000313" key="21">
    <source>
        <dbReference type="EMBL" id="ATF09388.1"/>
    </source>
</evidence>
<comment type="function">
    <text evidence="17">In addition to polymerase activity, this DNA polymerase exhibits 3'-5' and 5'-3' exonuclease activity.</text>
</comment>
<dbReference type="InterPro" id="IPR036397">
    <property type="entry name" value="RNaseH_sf"/>
</dbReference>
<evidence type="ECO:0000313" key="22">
    <source>
        <dbReference type="Proteomes" id="UP000218160"/>
    </source>
</evidence>
<evidence type="ECO:0000256" key="15">
    <source>
        <dbReference type="ARBA" id="ARBA00049244"/>
    </source>
</evidence>
<dbReference type="OrthoDB" id="9806424at2"/>
<dbReference type="InterPro" id="IPR019760">
    <property type="entry name" value="DNA-dir_DNA_pol_A_CS"/>
</dbReference>
<evidence type="ECO:0000256" key="9">
    <source>
        <dbReference type="ARBA" id="ARBA00022763"/>
    </source>
</evidence>
<dbReference type="Pfam" id="PF00476">
    <property type="entry name" value="DNA_pol_A"/>
    <property type="match status" value="1"/>
</dbReference>
<protein>
    <recommendedName>
        <fullName evidence="4 16">DNA polymerase I</fullName>
        <ecNumber evidence="3 16">2.7.7.7</ecNumber>
    </recommendedName>
</protein>
<dbReference type="InterPro" id="IPR018320">
    <property type="entry name" value="DNA_polymerase_1"/>
</dbReference>
<keyword evidence="12 17" id="KW-0239">DNA-directed DNA polymerase</keyword>
<dbReference type="RefSeq" id="WP_096619077.1">
    <property type="nucleotide sequence ID" value="NZ_CP020660.1"/>
</dbReference>
<keyword evidence="8" id="KW-0540">Nuclease</keyword>
<evidence type="ECO:0000256" key="6">
    <source>
        <dbReference type="ARBA" id="ARBA00022695"/>
    </source>
</evidence>
<dbReference type="FunFam" id="3.30.420.10:FF:000026">
    <property type="entry name" value="DNA polymerase I"/>
    <property type="match status" value="1"/>
</dbReference>
<dbReference type="PANTHER" id="PTHR10133:SF27">
    <property type="entry name" value="DNA POLYMERASE NU"/>
    <property type="match status" value="1"/>
</dbReference>
<keyword evidence="14 17" id="KW-0234">DNA repair</keyword>
<dbReference type="SUPFAM" id="SSF53098">
    <property type="entry name" value="Ribonuclease H-like"/>
    <property type="match status" value="1"/>
</dbReference>
<dbReference type="AlphaFoldDB" id="A0A291B8Q6"/>
<evidence type="ECO:0000259" key="19">
    <source>
        <dbReference type="SMART" id="SM00475"/>
    </source>
</evidence>
<dbReference type="NCBIfam" id="TIGR00593">
    <property type="entry name" value="pola"/>
    <property type="match status" value="1"/>
</dbReference>
<organism evidence="21 22">
    <name type="scientific">Candidatus Enterovibrio altilux</name>
    <dbReference type="NCBI Taxonomy" id="1927128"/>
    <lineage>
        <taxon>Bacteria</taxon>
        <taxon>Pseudomonadati</taxon>
        <taxon>Pseudomonadota</taxon>
        <taxon>Gammaproteobacteria</taxon>
        <taxon>Vibrionales</taxon>
        <taxon>Vibrionaceae</taxon>
        <taxon>Enterovibrio</taxon>
    </lineage>
</organism>
<keyword evidence="9 17" id="KW-0227">DNA damage</keyword>
<keyword evidence="22" id="KW-1185">Reference proteome</keyword>
<accession>A0A291B8Q6</accession>
<comment type="similarity">
    <text evidence="1 17">Belongs to the DNA polymerase type-A family.</text>
</comment>
<dbReference type="GO" id="GO:0008408">
    <property type="term" value="F:3'-5' exonuclease activity"/>
    <property type="evidence" value="ECO:0007669"/>
    <property type="project" value="UniProtKB-UniRule"/>
</dbReference>
<dbReference type="GO" id="GO:0008409">
    <property type="term" value="F:5'-3' exonuclease activity"/>
    <property type="evidence" value="ECO:0007669"/>
    <property type="project" value="UniProtKB-UniRule"/>
</dbReference>
<evidence type="ECO:0000256" key="12">
    <source>
        <dbReference type="ARBA" id="ARBA00022932"/>
    </source>
</evidence>
<dbReference type="GO" id="GO:0003677">
    <property type="term" value="F:DNA binding"/>
    <property type="evidence" value="ECO:0007669"/>
    <property type="project" value="UniProtKB-UniRule"/>
</dbReference>